<keyword evidence="8" id="KW-1185">Reference proteome</keyword>
<dbReference type="InterPro" id="IPR054030">
    <property type="entry name" value="Gp5_Vgr_C"/>
</dbReference>
<organism evidence="7 8">
    <name type="scientific">Inquilinus limosus</name>
    <dbReference type="NCBI Taxonomy" id="171674"/>
    <lineage>
        <taxon>Bacteria</taxon>
        <taxon>Pseudomonadati</taxon>
        <taxon>Pseudomonadota</taxon>
        <taxon>Alphaproteobacteria</taxon>
        <taxon>Rhodospirillales</taxon>
        <taxon>Rhodospirillaceae</taxon>
        <taxon>Inquilinus</taxon>
    </lineage>
</organism>
<dbReference type="STRING" id="1122125.GCA_000423185_01307"/>
<dbReference type="Gene3D" id="3.55.50.10">
    <property type="entry name" value="Baseplate protein-like domains"/>
    <property type="match status" value="1"/>
</dbReference>
<dbReference type="RefSeq" id="WP_088155488.1">
    <property type="nucleotide sequence ID" value="NZ_NHON01000084.1"/>
</dbReference>
<dbReference type="SUPFAM" id="SSF69279">
    <property type="entry name" value="Phage tail proteins"/>
    <property type="match status" value="2"/>
</dbReference>
<accession>A0A211ZEF2</accession>
<dbReference type="AlphaFoldDB" id="A0A211ZEF2"/>
<sequence>MTLDDYAETLTQAGRLLAIETPLGPDVFLLEEMTGSEEVCSLFSFRLRVRSKRQDVAPSELVGLPVSWTLELPGGARREWSGVVGALEAGPTLGDGMRAYVVTAHPWLWLFGHTSDCRIFQHKTTQQILETIFDEAGIHDVDFSGVVGPKTPREYCVQYNETDLRFIFRLLEEEGWAWWFRHEPGQEGEAGRHVLVVADGAHAWAPGEEPSIRYGTSDADLNDITAWSRRYSFLPGRLVEADWNFETPRAPQMQDQPSVAPIGSNKPFEMYHWGGRFTDRDRADAVTKRRIEAHEAQFETVQAESCNRRIQPGQRFALQSHPAAAENADYAVVSVQHMAQDPTYSNSRGEPPRYANRFVAIPATVRYTPEQRTPQPRIDGVQTAIVVGPAGEEIHTDQYGRIKVRFPWDRYARGDERDSCWLRVSQPWGGRNWGAQTIPRIGMEVLVAYVEGDPDKPMVVGVVPNSEMMPPLSLPGDKTRTSLKTSSSPGGSGFNELSFEDKAGAEEVFLHAQKDASEMVNNNKLLTIGNAYTAAAQTLHMATVQASQTTMTPADIVLQHLGSMIRMDATGITISFGSGHAIQLSDAGVQIRSTAKVEAVQGDTANFVSLTDDGVYTKGVTVTQDAAGEGDHQIHMSKEGVQIHSKTLVCAWQADDNSVQIDHEGVVSSGRTHIKKLAAGSSLEMNGEGISQKGPLIRLN</sequence>
<feature type="region of interest" description="Disordered" evidence="4">
    <location>
        <begin position="470"/>
        <end position="493"/>
    </location>
</feature>
<protein>
    <submittedName>
        <fullName evidence="7">Uncharacterized protein</fullName>
    </submittedName>
</protein>
<comment type="similarity">
    <text evidence="2">Belongs to the VgrG protein family.</text>
</comment>
<evidence type="ECO:0000259" key="6">
    <source>
        <dbReference type="Pfam" id="PF22178"/>
    </source>
</evidence>
<dbReference type="PANTHER" id="PTHR32305:SF15">
    <property type="entry name" value="PROTEIN RHSA-RELATED"/>
    <property type="match status" value="1"/>
</dbReference>
<dbReference type="Pfam" id="PF05954">
    <property type="entry name" value="Phage_GPD"/>
    <property type="match status" value="1"/>
</dbReference>
<gene>
    <name evidence="7" type="ORF">BWR60_28770</name>
</gene>
<dbReference type="Gene3D" id="2.30.110.50">
    <property type="match status" value="1"/>
</dbReference>
<dbReference type="NCBIfam" id="TIGR01646">
    <property type="entry name" value="vgr_GE"/>
    <property type="match status" value="1"/>
</dbReference>
<feature type="domain" description="Gp5/Type VI secretion system Vgr protein OB-fold" evidence="5">
    <location>
        <begin position="395"/>
        <end position="462"/>
    </location>
</feature>
<dbReference type="Gene3D" id="2.40.50.230">
    <property type="entry name" value="Gp5 N-terminal domain"/>
    <property type="match status" value="1"/>
</dbReference>
<dbReference type="OrthoDB" id="9762420at2"/>
<keyword evidence="3" id="KW-0964">Secreted</keyword>
<dbReference type="PANTHER" id="PTHR32305">
    <property type="match status" value="1"/>
</dbReference>
<dbReference type="InterPro" id="IPR050708">
    <property type="entry name" value="T6SS_VgrG/RHS"/>
</dbReference>
<evidence type="ECO:0000256" key="3">
    <source>
        <dbReference type="ARBA" id="ARBA00022525"/>
    </source>
</evidence>
<dbReference type="InterPro" id="IPR006533">
    <property type="entry name" value="T6SS_Vgr_RhsGE"/>
</dbReference>
<evidence type="ECO:0000256" key="4">
    <source>
        <dbReference type="SAM" id="MobiDB-lite"/>
    </source>
</evidence>
<dbReference type="Pfam" id="PF22178">
    <property type="entry name" value="Gp5_trimer_C"/>
    <property type="match status" value="1"/>
</dbReference>
<dbReference type="EMBL" id="NHON01000084">
    <property type="protein sequence ID" value="OWJ63631.1"/>
    <property type="molecule type" value="Genomic_DNA"/>
</dbReference>
<evidence type="ECO:0000256" key="2">
    <source>
        <dbReference type="ARBA" id="ARBA00005558"/>
    </source>
</evidence>
<dbReference type="Gene3D" id="4.10.220.110">
    <property type="match status" value="1"/>
</dbReference>
<dbReference type="Pfam" id="PF04717">
    <property type="entry name" value="Phage_base_V"/>
    <property type="match status" value="1"/>
</dbReference>
<feature type="domain" description="Gp5/Type VI secretion system Vgr C-terminal trimerisation" evidence="6">
    <location>
        <begin position="482"/>
        <end position="550"/>
    </location>
</feature>
<dbReference type="Proteomes" id="UP000196655">
    <property type="component" value="Unassembled WGS sequence"/>
</dbReference>
<dbReference type="SUPFAM" id="SSF69255">
    <property type="entry name" value="gp5 N-terminal domain-like"/>
    <property type="match status" value="1"/>
</dbReference>
<dbReference type="InterPro" id="IPR006531">
    <property type="entry name" value="Gp5/Vgr_OB"/>
</dbReference>
<dbReference type="SUPFAM" id="SSF69349">
    <property type="entry name" value="Phage fibre proteins"/>
    <property type="match status" value="1"/>
</dbReference>
<proteinExistence type="inferred from homology"/>
<dbReference type="GO" id="GO:0005576">
    <property type="term" value="C:extracellular region"/>
    <property type="evidence" value="ECO:0007669"/>
    <property type="project" value="UniProtKB-SubCell"/>
</dbReference>
<name>A0A211ZEF2_9PROT</name>
<evidence type="ECO:0000256" key="1">
    <source>
        <dbReference type="ARBA" id="ARBA00004613"/>
    </source>
</evidence>
<reference evidence="8" key="1">
    <citation type="submission" date="2017-05" db="EMBL/GenBank/DDBJ databases">
        <authorList>
            <person name="Macchi M."/>
            <person name="Festa S."/>
            <person name="Coppotelli B.M."/>
            <person name="Morelli I.S."/>
        </authorList>
    </citation>
    <scope>NUCLEOTIDE SEQUENCE [LARGE SCALE GENOMIC DNA]</scope>
    <source>
        <strain evidence="8">I</strain>
    </source>
</reference>
<evidence type="ECO:0000313" key="8">
    <source>
        <dbReference type="Proteomes" id="UP000196655"/>
    </source>
</evidence>
<evidence type="ECO:0000313" key="7">
    <source>
        <dbReference type="EMBL" id="OWJ63631.1"/>
    </source>
</evidence>
<comment type="caution">
    <text evidence="7">The sequence shown here is derived from an EMBL/GenBank/DDBJ whole genome shotgun (WGS) entry which is preliminary data.</text>
</comment>
<dbReference type="InterPro" id="IPR037026">
    <property type="entry name" value="Vgr_OB-fold_dom_sf"/>
</dbReference>
<comment type="subcellular location">
    <subcellularLocation>
        <location evidence="1">Secreted</location>
    </subcellularLocation>
</comment>
<dbReference type="NCBIfam" id="TIGR03361">
    <property type="entry name" value="VI_Rhs_Vgr"/>
    <property type="match status" value="1"/>
</dbReference>
<evidence type="ECO:0000259" key="5">
    <source>
        <dbReference type="Pfam" id="PF04717"/>
    </source>
</evidence>
<dbReference type="InterPro" id="IPR017847">
    <property type="entry name" value="T6SS_RhsGE_Vgr_subset"/>
</dbReference>